<feature type="domain" description="Glycosyl transferase family 1" evidence="2">
    <location>
        <begin position="168"/>
        <end position="348"/>
    </location>
</feature>
<evidence type="ECO:0000259" key="2">
    <source>
        <dbReference type="Pfam" id="PF00534"/>
    </source>
</evidence>
<evidence type="ECO:0000313" key="5">
    <source>
        <dbReference type="Proteomes" id="UP000177082"/>
    </source>
</evidence>
<evidence type="ECO:0000256" key="1">
    <source>
        <dbReference type="ARBA" id="ARBA00022679"/>
    </source>
</evidence>
<dbReference type="AlphaFoldDB" id="A0A1F8BHM1"/>
<evidence type="ECO:0000259" key="3">
    <source>
        <dbReference type="Pfam" id="PF13439"/>
    </source>
</evidence>
<protein>
    <recommendedName>
        <fullName evidence="6">Glycosyl transferase family 1 domain-containing protein</fullName>
    </recommendedName>
</protein>
<name>A0A1F8BHM1_9BACT</name>
<comment type="caution">
    <text evidence="4">The sequence shown here is derived from an EMBL/GenBank/DDBJ whole genome shotgun (WGS) entry which is preliminary data.</text>
</comment>
<sequence>MLRAAYVTGNPESHAFRGIGIYNKRLLPVLKALGKKQGIYIDEITNYQSLTTNHYSVVHWPYFDLFFNTFEPINEGTRNVVTIYDCIPLIYPKYYPPGMKGRLNFQKQKQALQKVDAVITISETSKKDIVRFLDVPAEKIHVVYAGLGNPTSHKALRGKQDGIKKKYDLPEKFILYVGDVNYNKNIVNLVKAIKIAKIPLVIVGRHATMLEDSVNYEVHLEGPRDMVRWFMGKPHPEISHYKELIDEIESTKLIRRLGFVETDELSAIYNLASIYCQPSFYEGFGMPVLEAFSSFVPVVAARTQALVEIASDAAYYVDPNDPKDIANGLKAVLDNLKIKDDLVKKGSKRSKEFSWEKTARLVIDVYKSLAGS</sequence>
<organism evidence="4 5">
    <name type="scientific">Candidatus Woesebacteria bacterium RIFCSPLOWO2_01_FULL_39_21</name>
    <dbReference type="NCBI Taxonomy" id="1802519"/>
    <lineage>
        <taxon>Bacteria</taxon>
        <taxon>Candidatus Woeseibacteriota</taxon>
    </lineage>
</organism>
<evidence type="ECO:0008006" key="6">
    <source>
        <dbReference type="Google" id="ProtNLM"/>
    </source>
</evidence>
<proteinExistence type="predicted"/>
<keyword evidence="1" id="KW-0808">Transferase</keyword>
<dbReference type="PANTHER" id="PTHR46401:SF2">
    <property type="entry name" value="GLYCOSYLTRANSFERASE WBBK-RELATED"/>
    <property type="match status" value="1"/>
</dbReference>
<gene>
    <name evidence="4" type="ORF">A2961_01155</name>
</gene>
<dbReference type="InterPro" id="IPR001296">
    <property type="entry name" value="Glyco_trans_1"/>
</dbReference>
<dbReference type="STRING" id="1802519.A2961_01155"/>
<reference evidence="4 5" key="1">
    <citation type="journal article" date="2016" name="Nat. Commun.">
        <title>Thousands of microbial genomes shed light on interconnected biogeochemical processes in an aquifer system.</title>
        <authorList>
            <person name="Anantharaman K."/>
            <person name="Brown C.T."/>
            <person name="Hug L.A."/>
            <person name="Sharon I."/>
            <person name="Castelle C.J."/>
            <person name="Probst A.J."/>
            <person name="Thomas B.C."/>
            <person name="Singh A."/>
            <person name="Wilkins M.J."/>
            <person name="Karaoz U."/>
            <person name="Brodie E.L."/>
            <person name="Williams K.H."/>
            <person name="Hubbard S.S."/>
            <person name="Banfield J.F."/>
        </authorList>
    </citation>
    <scope>NUCLEOTIDE SEQUENCE [LARGE SCALE GENOMIC DNA]</scope>
</reference>
<feature type="domain" description="Glycosyltransferase subfamily 4-like N-terminal" evidence="3">
    <location>
        <begin position="49"/>
        <end position="146"/>
    </location>
</feature>
<dbReference type="Pfam" id="PF13439">
    <property type="entry name" value="Glyco_transf_4"/>
    <property type="match status" value="1"/>
</dbReference>
<dbReference type="GO" id="GO:0016757">
    <property type="term" value="F:glycosyltransferase activity"/>
    <property type="evidence" value="ECO:0007669"/>
    <property type="project" value="InterPro"/>
</dbReference>
<dbReference type="CDD" id="cd03809">
    <property type="entry name" value="GT4_MtfB-like"/>
    <property type="match status" value="1"/>
</dbReference>
<dbReference type="EMBL" id="MGHF01000014">
    <property type="protein sequence ID" value="OGM63557.1"/>
    <property type="molecule type" value="Genomic_DNA"/>
</dbReference>
<accession>A0A1F8BHM1</accession>
<dbReference type="SUPFAM" id="SSF53756">
    <property type="entry name" value="UDP-Glycosyltransferase/glycogen phosphorylase"/>
    <property type="match status" value="1"/>
</dbReference>
<dbReference type="Gene3D" id="3.40.50.2000">
    <property type="entry name" value="Glycogen Phosphorylase B"/>
    <property type="match status" value="2"/>
</dbReference>
<dbReference type="Proteomes" id="UP000177082">
    <property type="component" value="Unassembled WGS sequence"/>
</dbReference>
<dbReference type="InterPro" id="IPR028098">
    <property type="entry name" value="Glyco_trans_4-like_N"/>
</dbReference>
<evidence type="ECO:0000313" key="4">
    <source>
        <dbReference type="EMBL" id="OGM63557.1"/>
    </source>
</evidence>
<dbReference type="Pfam" id="PF00534">
    <property type="entry name" value="Glycos_transf_1"/>
    <property type="match status" value="1"/>
</dbReference>
<dbReference type="PANTHER" id="PTHR46401">
    <property type="entry name" value="GLYCOSYLTRANSFERASE WBBK-RELATED"/>
    <property type="match status" value="1"/>
</dbReference>